<dbReference type="GO" id="GO:0005739">
    <property type="term" value="C:mitochondrion"/>
    <property type="evidence" value="ECO:0007669"/>
    <property type="project" value="InterPro"/>
</dbReference>
<gene>
    <name evidence="2" type="ORF">DB88DRAFT_489608</name>
</gene>
<reference evidence="2" key="1">
    <citation type="submission" date="2023-02" db="EMBL/GenBank/DDBJ databases">
        <title>Identification and recombinant expression of a fungal hydrolase from Papiliotrema laurentii that hydrolyzes apple cutin and clears colloidal polyester polyurethane.</title>
        <authorList>
            <consortium name="DOE Joint Genome Institute"/>
            <person name="Roman V.A."/>
            <person name="Bojanowski C."/>
            <person name="Crable B.R."/>
            <person name="Wagner D.N."/>
            <person name="Hung C.S."/>
            <person name="Nadeau L.J."/>
            <person name="Schratz L."/>
            <person name="Haridas S."/>
            <person name="Pangilinan J."/>
            <person name="Lipzen A."/>
            <person name="Na H."/>
            <person name="Yan M."/>
            <person name="Ng V."/>
            <person name="Grigoriev I.V."/>
            <person name="Spatafora J.W."/>
            <person name="Barlow D."/>
            <person name="Biffinger J."/>
            <person name="Kelley-Loughnane N."/>
            <person name="Varaljay V.A."/>
            <person name="Crookes-Goodson W.J."/>
        </authorList>
    </citation>
    <scope>NUCLEOTIDE SEQUENCE</scope>
    <source>
        <strain evidence="2">5307AH</strain>
    </source>
</reference>
<feature type="transmembrane region" description="Helical" evidence="1">
    <location>
        <begin position="112"/>
        <end position="134"/>
    </location>
</feature>
<keyword evidence="1" id="KW-0472">Membrane</keyword>
<dbReference type="Pfam" id="PF05821">
    <property type="entry name" value="NDUF_B8"/>
    <property type="match status" value="1"/>
</dbReference>
<keyword evidence="1" id="KW-0812">Transmembrane</keyword>
<keyword evidence="3" id="KW-1185">Reference proteome</keyword>
<dbReference type="InterPro" id="IPR008699">
    <property type="entry name" value="NDUFB8"/>
</dbReference>
<organism evidence="2 3">
    <name type="scientific">Papiliotrema laurentii</name>
    <name type="common">Cryptococcus laurentii</name>
    <dbReference type="NCBI Taxonomy" id="5418"/>
    <lineage>
        <taxon>Eukaryota</taxon>
        <taxon>Fungi</taxon>
        <taxon>Dikarya</taxon>
        <taxon>Basidiomycota</taxon>
        <taxon>Agaricomycotina</taxon>
        <taxon>Tremellomycetes</taxon>
        <taxon>Tremellales</taxon>
        <taxon>Rhynchogastremaceae</taxon>
        <taxon>Papiliotrema</taxon>
    </lineage>
</organism>
<protein>
    <submittedName>
        <fullName evidence="2">Uncharacterized protein</fullName>
    </submittedName>
</protein>
<dbReference type="PANTHER" id="PTHR12840">
    <property type="entry name" value="NADH-UBIQUINONE OXIDOREDUCTASE ASHI SUBUNIT"/>
    <property type="match status" value="1"/>
</dbReference>
<dbReference type="AlphaFoldDB" id="A0AAD9CY66"/>
<evidence type="ECO:0000313" key="2">
    <source>
        <dbReference type="EMBL" id="KAK1924256.1"/>
    </source>
</evidence>
<evidence type="ECO:0000256" key="1">
    <source>
        <dbReference type="SAM" id="Phobius"/>
    </source>
</evidence>
<keyword evidence="1" id="KW-1133">Transmembrane helix</keyword>
<sequence>MIRQPMLRAAVRASSSFQPARLAAVRFASTHVPTNASGPPPAEISTKLAPGEEIDPQLNGYPQLPYIHFAQKPALGWWDNQSRTNFGETVHEEADMLNVWAPDLHKHSGPRAAAGILFMLSLMGAFAYGLSYTVPEIPVVRREYPFNGLEKELGGVPTRAESQEDEE</sequence>
<accession>A0AAD9CY66</accession>
<dbReference type="Proteomes" id="UP001182556">
    <property type="component" value="Unassembled WGS sequence"/>
</dbReference>
<comment type="caution">
    <text evidence="2">The sequence shown here is derived from an EMBL/GenBank/DDBJ whole genome shotgun (WGS) entry which is preliminary data.</text>
</comment>
<proteinExistence type="predicted"/>
<evidence type="ECO:0000313" key="3">
    <source>
        <dbReference type="Proteomes" id="UP001182556"/>
    </source>
</evidence>
<name>A0AAD9CY66_PAPLA</name>
<dbReference type="EMBL" id="JAODAN010000005">
    <property type="protein sequence ID" value="KAK1924256.1"/>
    <property type="molecule type" value="Genomic_DNA"/>
</dbReference>
<dbReference type="PANTHER" id="PTHR12840:SF1">
    <property type="entry name" value="NADH DEHYDROGENASE [UBIQUINONE] 1 BETA SUBCOMPLEX SUBUNIT 8, MITOCHONDRIAL"/>
    <property type="match status" value="1"/>
</dbReference>